<feature type="domain" description="Major facilitator superfamily (MFS) profile" evidence="6">
    <location>
        <begin position="66"/>
        <end position="553"/>
    </location>
</feature>
<dbReference type="Proteomes" id="UP000653565">
    <property type="component" value="Unassembled WGS sequence"/>
</dbReference>
<feature type="transmembrane region" description="Helical" evidence="5">
    <location>
        <begin position="188"/>
        <end position="210"/>
    </location>
</feature>
<dbReference type="OrthoDB" id="2985014at2759"/>
<feature type="transmembrane region" description="Helical" evidence="5">
    <location>
        <begin position="101"/>
        <end position="119"/>
    </location>
</feature>
<dbReference type="InterPro" id="IPR036259">
    <property type="entry name" value="MFS_trans_sf"/>
</dbReference>
<dbReference type="PANTHER" id="PTHR23501:SF198">
    <property type="entry name" value="AZOLE RESISTANCE PROTEIN 1-RELATED"/>
    <property type="match status" value="1"/>
</dbReference>
<feature type="transmembrane region" description="Helical" evidence="5">
    <location>
        <begin position="395"/>
        <end position="416"/>
    </location>
</feature>
<dbReference type="PANTHER" id="PTHR23501">
    <property type="entry name" value="MAJOR FACILITATOR SUPERFAMILY"/>
    <property type="match status" value="1"/>
</dbReference>
<evidence type="ECO:0000313" key="7">
    <source>
        <dbReference type="EMBL" id="KAF4242085.1"/>
    </source>
</evidence>
<feature type="transmembrane region" description="Helical" evidence="5">
    <location>
        <begin position="63"/>
        <end position="89"/>
    </location>
</feature>
<feature type="transmembrane region" description="Helical" evidence="5">
    <location>
        <begin position="453"/>
        <end position="479"/>
    </location>
</feature>
<reference evidence="7" key="1">
    <citation type="journal article" date="2020" name="bioRxiv">
        <title>Genomic and phenotypic heterogeneity of clinical isolates of the human pathogens Aspergillus fumigatus, Aspergillus lentulus and Aspergillus fumigatiaffinis.</title>
        <authorList>
            <person name="dos Santos R.A.C."/>
            <person name="Steenwyk J.L."/>
            <person name="Rivero-Menendez O."/>
            <person name="Mead M.E."/>
            <person name="Silva L.P."/>
            <person name="Bastos R.W."/>
            <person name="Alastruey-Izquierdo A."/>
            <person name="Goldman G.H."/>
            <person name="Rokas A."/>
        </authorList>
    </citation>
    <scope>NUCLEOTIDE SEQUENCE</scope>
    <source>
        <strain evidence="7">CNM-CM6805</strain>
    </source>
</reference>
<keyword evidence="4 5" id="KW-0472">Membrane</keyword>
<dbReference type="Pfam" id="PF07690">
    <property type="entry name" value="MFS_1"/>
    <property type="match status" value="1"/>
</dbReference>
<gene>
    <name evidence="7" type="ORF">CNMCM6805_003200</name>
</gene>
<feature type="transmembrane region" description="Helical" evidence="5">
    <location>
        <begin position="131"/>
        <end position="155"/>
    </location>
</feature>
<dbReference type="InterPro" id="IPR011701">
    <property type="entry name" value="MFS"/>
</dbReference>
<keyword evidence="8" id="KW-1185">Reference proteome</keyword>
<evidence type="ECO:0000313" key="8">
    <source>
        <dbReference type="Proteomes" id="UP000653565"/>
    </source>
</evidence>
<accession>A0A8H4M981</accession>
<feature type="transmembrane region" description="Helical" evidence="5">
    <location>
        <begin position="161"/>
        <end position="181"/>
    </location>
</feature>
<reference evidence="7" key="2">
    <citation type="submission" date="2020-04" db="EMBL/GenBank/DDBJ databases">
        <authorList>
            <person name="Santos R.A.C."/>
            <person name="Steenwyk J.L."/>
            <person name="Rivero-Menendez O."/>
            <person name="Mead M.E."/>
            <person name="Silva L.P."/>
            <person name="Bastos R.W."/>
            <person name="Alastruey-Izquierdo A."/>
            <person name="Goldman G.H."/>
            <person name="Rokas A."/>
        </authorList>
    </citation>
    <scope>NUCLEOTIDE SEQUENCE</scope>
    <source>
        <strain evidence="7">CNM-CM6805</strain>
    </source>
</reference>
<name>A0A8H4M981_9EURO</name>
<dbReference type="Gene3D" id="1.20.1250.20">
    <property type="entry name" value="MFS general substrate transporter like domains"/>
    <property type="match status" value="1"/>
</dbReference>
<dbReference type="GO" id="GO:0005886">
    <property type="term" value="C:plasma membrane"/>
    <property type="evidence" value="ECO:0007669"/>
    <property type="project" value="TreeGrafter"/>
</dbReference>
<feature type="transmembrane region" description="Helical" evidence="5">
    <location>
        <begin position="530"/>
        <end position="548"/>
    </location>
</feature>
<dbReference type="CDD" id="cd17502">
    <property type="entry name" value="MFS_Azr1_MDR_like"/>
    <property type="match status" value="1"/>
</dbReference>
<organism evidence="7 8">
    <name type="scientific">Aspergillus fumigatiaffinis</name>
    <dbReference type="NCBI Taxonomy" id="340414"/>
    <lineage>
        <taxon>Eukaryota</taxon>
        <taxon>Fungi</taxon>
        <taxon>Dikarya</taxon>
        <taxon>Ascomycota</taxon>
        <taxon>Pezizomycotina</taxon>
        <taxon>Eurotiomycetes</taxon>
        <taxon>Eurotiomycetidae</taxon>
        <taxon>Eurotiales</taxon>
        <taxon>Aspergillaceae</taxon>
        <taxon>Aspergillus</taxon>
        <taxon>Aspergillus subgen. Fumigati</taxon>
    </lineage>
</organism>
<dbReference type="EMBL" id="JAAAPX010000018">
    <property type="protein sequence ID" value="KAF4242085.1"/>
    <property type="molecule type" value="Genomic_DNA"/>
</dbReference>
<comment type="caution">
    <text evidence="7">The sequence shown here is derived from an EMBL/GenBank/DDBJ whole genome shotgun (WGS) entry which is preliminary data.</text>
</comment>
<feature type="transmembrane region" description="Helical" evidence="5">
    <location>
        <begin position="260"/>
        <end position="279"/>
    </location>
</feature>
<feature type="transmembrane region" description="Helical" evidence="5">
    <location>
        <begin position="422"/>
        <end position="441"/>
    </location>
</feature>
<protein>
    <recommendedName>
        <fullName evidence="6">Major facilitator superfamily (MFS) profile domain-containing protein</fullName>
    </recommendedName>
</protein>
<feature type="transmembrane region" description="Helical" evidence="5">
    <location>
        <begin position="328"/>
        <end position="345"/>
    </location>
</feature>
<evidence type="ECO:0000256" key="3">
    <source>
        <dbReference type="ARBA" id="ARBA00022989"/>
    </source>
</evidence>
<evidence type="ECO:0000256" key="5">
    <source>
        <dbReference type="SAM" id="Phobius"/>
    </source>
</evidence>
<sequence>MATETTLMTTTTSVPEDAVQMRRLGRNGTVVEQNNLNLTGEDHIGPDTRSAEEAQEYPTGLKFWLIILIISALVALGGLDTNIVATAVPSITDYFHTVADVGWYSSAFRLCSCVFQFVFGKLYKLFSIKRIFLLAQAIFLVGSLLCSTATTSPIFVVGRAVTGAGFAGIIGGFFTILVHILPLRRRPFFCGMLGIIESVAILAAPIVGGLLTQSLGWRWCFWINLPIGGITLLMTIFLFPDPKPSDTSITFRQKLVELDPLSNLLFIPALTSLFIALSWAGTKYPWDDGKVIGPLVTFAVLVVAFCYNQYRRGDAAALPPRIMKNRNVIAASIFTMCSNSASNVLEYYLPTYYQVVREYSPSRSGYMMVPIVIGATIGMLLCGSGTSTIGYYTPFMLFSSVLMPVFAGLITTFGVNTSFARLILYSGVYGFASGIGFNAPISAVQTVLPTDDVSLGLSIVLFAQHFGPAVSIAIAQVIFTNELSTNLARVVRGLDPATIESHGLSEIVGRAPPGLHEEILVDVGRSVSKTWYLSVGLTSATLIGSLLMEWRSVKQKSA</sequence>
<dbReference type="PROSITE" id="PS50850">
    <property type="entry name" value="MFS"/>
    <property type="match status" value="1"/>
</dbReference>
<proteinExistence type="predicted"/>
<dbReference type="GO" id="GO:0022857">
    <property type="term" value="F:transmembrane transporter activity"/>
    <property type="evidence" value="ECO:0007669"/>
    <property type="project" value="InterPro"/>
</dbReference>
<dbReference type="SUPFAM" id="SSF103473">
    <property type="entry name" value="MFS general substrate transporter"/>
    <property type="match status" value="1"/>
</dbReference>
<dbReference type="InterPro" id="IPR020846">
    <property type="entry name" value="MFS_dom"/>
</dbReference>
<evidence type="ECO:0000259" key="6">
    <source>
        <dbReference type="PROSITE" id="PS50850"/>
    </source>
</evidence>
<feature type="transmembrane region" description="Helical" evidence="5">
    <location>
        <begin position="291"/>
        <end position="307"/>
    </location>
</feature>
<feature type="transmembrane region" description="Helical" evidence="5">
    <location>
        <begin position="365"/>
        <end position="383"/>
    </location>
</feature>
<comment type="subcellular location">
    <subcellularLocation>
        <location evidence="1">Membrane</location>
        <topology evidence="1">Multi-pass membrane protein</topology>
    </subcellularLocation>
</comment>
<dbReference type="Gene3D" id="1.20.1720.10">
    <property type="entry name" value="Multidrug resistance protein D"/>
    <property type="match status" value="1"/>
</dbReference>
<keyword evidence="2 5" id="KW-0812">Transmembrane</keyword>
<evidence type="ECO:0000256" key="1">
    <source>
        <dbReference type="ARBA" id="ARBA00004141"/>
    </source>
</evidence>
<evidence type="ECO:0000256" key="2">
    <source>
        <dbReference type="ARBA" id="ARBA00022692"/>
    </source>
</evidence>
<dbReference type="AlphaFoldDB" id="A0A8H4M981"/>
<keyword evidence="3 5" id="KW-1133">Transmembrane helix</keyword>
<evidence type="ECO:0000256" key="4">
    <source>
        <dbReference type="ARBA" id="ARBA00023136"/>
    </source>
</evidence>
<feature type="transmembrane region" description="Helical" evidence="5">
    <location>
        <begin position="216"/>
        <end position="239"/>
    </location>
</feature>